<dbReference type="InterPro" id="IPR036721">
    <property type="entry name" value="RCK_C_sf"/>
</dbReference>
<dbReference type="Pfam" id="PF02080">
    <property type="entry name" value="TrkA_C"/>
    <property type="match status" value="1"/>
</dbReference>
<keyword evidence="6 9" id="KW-1133">Transmembrane helix</keyword>
<keyword evidence="8 9" id="KW-0472">Membrane</keyword>
<feature type="transmembrane region" description="Helical" evidence="9">
    <location>
        <begin position="182"/>
        <end position="208"/>
    </location>
</feature>
<evidence type="ECO:0000256" key="5">
    <source>
        <dbReference type="ARBA" id="ARBA00022692"/>
    </source>
</evidence>
<dbReference type="InterPro" id="IPR038770">
    <property type="entry name" value="Na+/solute_symporter_sf"/>
</dbReference>
<evidence type="ECO:0000256" key="9">
    <source>
        <dbReference type="SAM" id="Phobius"/>
    </source>
</evidence>
<evidence type="ECO:0000256" key="4">
    <source>
        <dbReference type="ARBA" id="ARBA00022475"/>
    </source>
</evidence>
<name>A0AAQ1MC13_9FIRM</name>
<keyword evidence="2" id="KW-0813">Transport</keyword>
<evidence type="ECO:0000256" key="2">
    <source>
        <dbReference type="ARBA" id="ARBA00022448"/>
    </source>
</evidence>
<dbReference type="Pfam" id="PF00999">
    <property type="entry name" value="Na_H_Exchanger"/>
    <property type="match status" value="1"/>
</dbReference>
<evidence type="ECO:0000313" key="13">
    <source>
        <dbReference type="Proteomes" id="UP000184089"/>
    </source>
</evidence>
<dbReference type="NCBIfam" id="NF003715">
    <property type="entry name" value="PRK05326.1-2"/>
    <property type="match status" value="1"/>
</dbReference>
<evidence type="ECO:0000256" key="6">
    <source>
        <dbReference type="ARBA" id="ARBA00022989"/>
    </source>
</evidence>
<evidence type="ECO:0000256" key="1">
    <source>
        <dbReference type="ARBA" id="ARBA00004651"/>
    </source>
</evidence>
<dbReference type="Gene3D" id="1.20.1530.20">
    <property type="match status" value="1"/>
</dbReference>
<feature type="transmembrane region" description="Helical" evidence="9">
    <location>
        <begin position="228"/>
        <end position="252"/>
    </location>
</feature>
<feature type="transmembrane region" description="Helical" evidence="9">
    <location>
        <begin position="297"/>
        <end position="318"/>
    </location>
</feature>
<dbReference type="PANTHER" id="PTHR32507:SF7">
    <property type="entry name" value="K(+)_H(+) ANTIPORTER NHAP2"/>
    <property type="match status" value="1"/>
</dbReference>
<dbReference type="GO" id="GO:1902600">
    <property type="term" value="P:proton transmembrane transport"/>
    <property type="evidence" value="ECO:0007669"/>
    <property type="project" value="InterPro"/>
</dbReference>
<protein>
    <submittedName>
        <fullName evidence="11 12">Potassium/proton antiporter</fullName>
    </submittedName>
</protein>
<evidence type="ECO:0000256" key="7">
    <source>
        <dbReference type="ARBA" id="ARBA00023065"/>
    </source>
</evidence>
<dbReference type="Gene3D" id="3.30.70.1450">
    <property type="entry name" value="Regulator of K+ conductance, C-terminal domain"/>
    <property type="match status" value="1"/>
</dbReference>
<feature type="transmembrane region" description="Helical" evidence="9">
    <location>
        <begin position="264"/>
        <end position="285"/>
    </location>
</feature>
<feature type="transmembrane region" description="Helical" evidence="9">
    <location>
        <begin position="86"/>
        <end position="113"/>
    </location>
</feature>
<dbReference type="RefSeq" id="WP_021658913.1">
    <property type="nucleotide sequence ID" value="NZ_FQVY01000001.1"/>
</dbReference>
<dbReference type="NCBIfam" id="NF003716">
    <property type="entry name" value="PRK05326.1-3"/>
    <property type="match status" value="1"/>
</dbReference>
<dbReference type="GO" id="GO:0015297">
    <property type="term" value="F:antiporter activity"/>
    <property type="evidence" value="ECO:0007669"/>
    <property type="project" value="UniProtKB-KW"/>
</dbReference>
<evidence type="ECO:0000313" key="11">
    <source>
        <dbReference type="EMBL" id="MZL70072.1"/>
    </source>
</evidence>
<reference evidence="11 14" key="3">
    <citation type="journal article" date="2019" name="Nat. Med.">
        <title>A library of human gut bacterial isolates paired with longitudinal multiomics data enables mechanistic microbiome research.</title>
        <authorList>
            <person name="Poyet M."/>
            <person name="Groussin M."/>
            <person name="Gibbons S.M."/>
            <person name="Avila-Pacheco J."/>
            <person name="Jiang X."/>
            <person name="Kearney S.M."/>
            <person name="Perrotta A.R."/>
            <person name="Berdy B."/>
            <person name="Zhao S."/>
            <person name="Lieberman T.D."/>
            <person name="Swanson P.K."/>
            <person name="Smith M."/>
            <person name="Roesemann S."/>
            <person name="Alexander J.E."/>
            <person name="Rich S.A."/>
            <person name="Livny J."/>
            <person name="Vlamakis H."/>
            <person name="Clish C."/>
            <person name="Bullock K."/>
            <person name="Deik A."/>
            <person name="Scott J."/>
            <person name="Pierce K.A."/>
            <person name="Xavier R.J."/>
            <person name="Alm E.J."/>
        </authorList>
    </citation>
    <scope>NUCLEOTIDE SEQUENCE [LARGE SCALE GENOMIC DNA]</scope>
    <source>
        <strain evidence="11 14">BIOML-A2</strain>
    </source>
</reference>
<gene>
    <name evidence="11" type="ORF">GT747_09940</name>
    <name evidence="12" type="ORF">SAMN05444424_0782</name>
</gene>
<keyword evidence="5 9" id="KW-0812">Transmembrane</keyword>
<evidence type="ECO:0000259" key="10">
    <source>
        <dbReference type="PROSITE" id="PS51202"/>
    </source>
</evidence>
<organism evidence="12 13">
    <name type="scientific">Bittarella massiliensis</name>
    <name type="common">ex Durand et al. 2017</name>
    <dbReference type="NCBI Taxonomy" id="1720313"/>
    <lineage>
        <taxon>Bacteria</taxon>
        <taxon>Bacillati</taxon>
        <taxon>Bacillota</taxon>
        <taxon>Clostridia</taxon>
        <taxon>Eubacteriales</taxon>
        <taxon>Oscillospiraceae</taxon>
        <taxon>Bittarella (ex Durand et al. 2017)</taxon>
    </lineage>
</organism>
<dbReference type="EMBL" id="WWVX01000007">
    <property type="protein sequence ID" value="MZL70072.1"/>
    <property type="molecule type" value="Genomic_DNA"/>
</dbReference>
<sequence>MTTNALLLAALALAIALCALCTKLSHRLGIPALALFSLIGMLFGSDGVLGIPFADAAMAEQLCSLALVPILFYGGFGTNWKTARPVAGRAILLSSAGVFLTSALTGLFCHLALGMSWWEGMLMGSVVGSTDATSVFSVLRSHKLNLKGGLAPLLEVESGSNDPFAYILTVAILSLKGGEGSLAGLFLAQVGGGVLCGFALGAAAVFLMKRLRFESEGWQPIFTLALALLIYALTGLLGGNGYLAVYISGILLGNAPIPHKRPLVHFFDGTTSLLQIAIFFTLGLLSFPSGLPRVLPAGLAISLFLALVARPAAVFLLLAPFRMPWRQKLLLCVAGLRGAAAIVFSLVVAAGAPGLERDIFHIIFVVALSSVTVQGALIPWAAKKLDLVDPDGTVLETFTDYQETGAARLVQLPAGALLQGAPRFVADLPLPEGVLIVEILRAGETVVPSGGTLVKEGDTLTLCGEEESLSALLSPEIQG</sequence>
<feature type="transmembrane region" description="Helical" evidence="9">
    <location>
        <begin position="359"/>
        <end position="382"/>
    </location>
</feature>
<feature type="transmembrane region" description="Helical" evidence="9">
    <location>
        <begin position="28"/>
        <end position="50"/>
    </location>
</feature>
<reference evidence="12" key="2">
    <citation type="submission" date="2016-11" db="EMBL/GenBank/DDBJ databases">
        <authorList>
            <person name="Varghese N."/>
            <person name="Submissions S."/>
        </authorList>
    </citation>
    <scope>NUCLEOTIDE SEQUENCE</scope>
    <source>
        <strain evidence="12">DSM 4029</strain>
    </source>
</reference>
<dbReference type="GO" id="GO:0008324">
    <property type="term" value="F:monoatomic cation transmembrane transporter activity"/>
    <property type="evidence" value="ECO:0007669"/>
    <property type="project" value="InterPro"/>
</dbReference>
<evidence type="ECO:0000256" key="3">
    <source>
        <dbReference type="ARBA" id="ARBA00022449"/>
    </source>
</evidence>
<comment type="subcellular location">
    <subcellularLocation>
        <location evidence="1">Cell membrane</location>
        <topology evidence="1">Multi-pass membrane protein</topology>
    </subcellularLocation>
</comment>
<feature type="transmembrane region" description="Helical" evidence="9">
    <location>
        <begin position="330"/>
        <end position="353"/>
    </location>
</feature>
<dbReference type="EMBL" id="FQVY01000001">
    <property type="protein sequence ID" value="SHF81602.1"/>
    <property type="molecule type" value="Genomic_DNA"/>
</dbReference>
<proteinExistence type="predicted"/>
<evidence type="ECO:0000256" key="8">
    <source>
        <dbReference type="ARBA" id="ARBA00023136"/>
    </source>
</evidence>
<keyword evidence="4" id="KW-1003">Cell membrane</keyword>
<comment type="caution">
    <text evidence="12">The sequence shown here is derived from an EMBL/GenBank/DDBJ whole genome shotgun (WGS) entry which is preliminary data.</text>
</comment>
<keyword evidence="3" id="KW-0050">Antiport</keyword>
<dbReference type="GO" id="GO:0005886">
    <property type="term" value="C:plasma membrane"/>
    <property type="evidence" value="ECO:0007669"/>
    <property type="project" value="UniProtKB-SubCell"/>
</dbReference>
<evidence type="ECO:0000313" key="14">
    <source>
        <dbReference type="Proteomes" id="UP000474718"/>
    </source>
</evidence>
<dbReference type="PANTHER" id="PTHR32507">
    <property type="entry name" value="NA(+)/H(+) ANTIPORTER 1"/>
    <property type="match status" value="1"/>
</dbReference>
<keyword evidence="7" id="KW-0406">Ion transport</keyword>
<evidence type="ECO:0000313" key="12">
    <source>
        <dbReference type="EMBL" id="SHF81602.1"/>
    </source>
</evidence>
<dbReference type="Proteomes" id="UP000474718">
    <property type="component" value="Unassembled WGS sequence"/>
</dbReference>
<feature type="domain" description="RCK C-terminal" evidence="10">
    <location>
        <begin position="395"/>
        <end position="478"/>
    </location>
</feature>
<dbReference type="SUPFAM" id="SSF116726">
    <property type="entry name" value="TrkA C-terminal domain-like"/>
    <property type="match status" value="1"/>
</dbReference>
<feature type="transmembrane region" description="Helical" evidence="9">
    <location>
        <begin position="62"/>
        <end position="80"/>
    </location>
</feature>
<dbReference type="Proteomes" id="UP000184089">
    <property type="component" value="Unassembled WGS sequence"/>
</dbReference>
<keyword evidence="14" id="KW-1185">Reference proteome</keyword>
<dbReference type="InterPro" id="IPR006037">
    <property type="entry name" value="RCK_C"/>
</dbReference>
<dbReference type="GO" id="GO:0006813">
    <property type="term" value="P:potassium ion transport"/>
    <property type="evidence" value="ECO:0007669"/>
    <property type="project" value="InterPro"/>
</dbReference>
<dbReference type="InterPro" id="IPR006153">
    <property type="entry name" value="Cation/H_exchanger_TM"/>
</dbReference>
<dbReference type="AlphaFoldDB" id="A0AAQ1MC13"/>
<dbReference type="PROSITE" id="PS51202">
    <property type="entry name" value="RCK_C"/>
    <property type="match status" value="1"/>
</dbReference>
<accession>A0AAQ1MC13</accession>
<reference evidence="13" key="1">
    <citation type="submission" date="2016-11" db="EMBL/GenBank/DDBJ databases">
        <authorList>
            <person name="Jaros S."/>
            <person name="Januszkiewicz K."/>
            <person name="Wedrychowicz H."/>
        </authorList>
    </citation>
    <scope>NUCLEOTIDE SEQUENCE [LARGE SCALE GENOMIC DNA]</scope>
    <source>
        <strain evidence="13">DSM 4029</strain>
    </source>
</reference>